<sequence length="121" mass="13579">MPRKTIVRLSVKSAFTPEAPFRELQLSPGSASIEISSKKETPGLVWTTKISATLVRDDRQLYEPCIFRVRTTEAYYIIGTEDVPAQPTHKEEHLVVITIEYKSKIKPAAHKKVLSIAPACE</sequence>
<reference evidence="1" key="1">
    <citation type="journal article" date="2022" name="Cell">
        <title>Design, construction, and in vivo augmentation of a complex gut microbiome.</title>
        <authorList>
            <person name="Cheng A.G."/>
            <person name="Ho P.Y."/>
            <person name="Aranda-Diaz A."/>
            <person name="Jain S."/>
            <person name="Yu F.B."/>
            <person name="Meng X."/>
            <person name="Wang M."/>
            <person name="Iakiviak M."/>
            <person name="Nagashima K."/>
            <person name="Zhao A."/>
            <person name="Murugkar P."/>
            <person name="Patil A."/>
            <person name="Atabakhsh K."/>
            <person name="Weakley A."/>
            <person name="Yan J."/>
            <person name="Brumbaugh A.R."/>
            <person name="Higginbottom S."/>
            <person name="Dimas A."/>
            <person name="Shiver A.L."/>
            <person name="Deutschbauer A."/>
            <person name="Neff N."/>
            <person name="Sonnenburg J.L."/>
            <person name="Huang K.C."/>
            <person name="Fischbach M.A."/>
        </authorList>
    </citation>
    <scope>NUCLEOTIDE SEQUENCE</scope>
    <source>
        <strain evidence="1">JC50</strain>
    </source>
</reference>
<name>A0ABY5V954_9BACT</name>
<accession>A0ABY5V954</accession>
<gene>
    <name evidence="1" type="ORF">NQ519_04850</name>
</gene>
<evidence type="ECO:0000313" key="2">
    <source>
        <dbReference type="Proteomes" id="UP001058267"/>
    </source>
</evidence>
<keyword evidence="2" id="KW-1185">Reference proteome</keyword>
<evidence type="ECO:0000313" key="1">
    <source>
        <dbReference type="EMBL" id="UWN66167.1"/>
    </source>
</evidence>
<proteinExistence type="predicted"/>
<dbReference type="EMBL" id="CP102252">
    <property type="protein sequence ID" value="UWN66167.1"/>
    <property type="molecule type" value="Genomic_DNA"/>
</dbReference>
<protein>
    <submittedName>
        <fullName evidence="1">Uncharacterized protein</fullName>
    </submittedName>
</protein>
<dbReference type="Proteomes" id="UP001058267">
    <property type="component" value="Chromosome"/>
</dbReference>
<organism evidence="1 2">
    <name type="scientific">Alistipes senegalensis JC50</name>
    <dbReference type="NCBI Taxonomy" id="1033732"/>
    <lineage>
        <taxon>Bacteria</taxon>
        <taxon>Pseudomonadati</taxon>
        <taxon>Bacteroidota</taxon>
        <taxon>Bacteroidia</taxon>
        <taxon>Bacteroidales</taxon>
        <taxon>Rikenellaceae</taxon>
        <taxon>Alistipes</taxon>
    </lineage>
</organism>
<dbReference type="RefSeq" id="WP_019152289.1">
    <property type="nucleotide sequence ID" value="NZ_CP102252.1"/>
</dbReference>